<evidence type="ECO:0000313" key="2">
    <source>
        <dbReference type="EMBL" id="KTD64343.1"/>
    </source>
</evidence>
<dbReference type="PATRIC" id="fig|452.5.peg.1274"/>
<protein>
    <recommendedName>
        <fullName evidence="4">DUF2254 domain-containing protein</fullName>
    </recommendedName>
</protein>
<keyword evidence="3" id="KW-1185">Reference proteome</keyword>
<feature type="transmembrane region" description="Helical" evidence="1">
    <location>
        <begin position="108"/>
        <end position="127"/>
    </location>
</feature>
<dbReference type="EMBL" id="LNYX01000013">
    <property type="protein sequence ID" value="KTD64343.1"/>
    <property type="molecule type" value="Genomic_DNA"/>
</dbReference>
<evidence type="ECO:0000313" key="3">
    <source>
        <dbReference type="Proteomes" id="UP000054877"/>
    </source>
</evidence>
<gene>
    <name evidence="2" type="ORF">Lspi_1150</name>
</gene>
<dbReference type="OrthoDB" id="2955631at2"/>
<feature type="transmembrane region" description="Helical" evidence="1">
    <location>
        <begin position="147"/>
        <end position="167"/>
    </location>
</feature>
<sequence length="441" mass="49785">MKSAILNFFSGMRASYWFTPLFMAVVAILLSFITLSIDQVLHARFEETTWLHSYNPEGARAILSTIATVMITVASVTFSMTIVAISFTAGQIGPRLTSNFMRDRSNQFTLGVFIANFLFCLLILRSVSNASPDLSGSEYVAAFVPQLSLLVAIILAVFSIIVLIYFFHHIPESINMSNVIANVGESLSRQIDTVFPRGVGREIPEKSIHIPEACQRHHEQVCSVGHGYIRIIDGSSLIDTAQKYQLVIQLEVMPGDYVAEKSPMLTLYAAGEITDEIRSACRGAFALGHQRNQDQDIYFLISELVEIIARALSPGVNDPFTAMTCMDWLQHALQKISLTSHASRYRYDNEDHLRLITHPVVFDEFCEQVFCRILPYVCKDRNAALHMMDMIYQISRNIDNSEHKITLASHAESLKGSADECLLLREDRHALQRLYERYFQL</sequence>
<dbReference type="STRING" id="452.Lspi_1150"/>
<feature type="transmembrane region" description="Helical" evidence="1">
    <location>
        <begin position="21"/>
        <end position="41"/>
    </location>
</feature>
<keyword evidence="1" id="KW-0472">Membrane</keyword>
<dbReference type="AlphaFoldDB" id="A0A0W0Z5A7"/>
<dbReference type="RefSeq" id="WP_058483087.1">
    <property type="nucleotide sequence ID" value="NZ_CAAAII010000005.1"/>
</dbReference>
<evidence type="ECO:0000256" key="1">
    <source>
        <dbReference type="SAM" id="Phobius"/>
    </source>
</evidence>
<dbReference type="Proteomes" id="UP000054877">
    <property type="component" value="Unassembled WGS sequence"/>
</dbReference>
<organism evidence="2 3">
    <name type="scientific">Legionella spiritensis</name>
    <dbReference type="NCBI Taxonomy" id="452"/>
    <lineage>
        <taxon>Bacteria</taxon>
        <taxon>Pseudomonadati</taxon>
        <taxon>Pseudomonadota</taxon>
        <taxon>Gammaproteobacteria</taxon>
        <taxon>Legionellales</taxon>
        <taxon>Legionellaceae</taxon>
        <taxon>Legionella</taxon>
    </lineage>
</organism>
<reference evidence="2 3" key="1">
    <citation type="submission" date="2015-11" db="EMBL/GenBank/DDBJ databases">
        <title>Genomic analysis of 38 Legionella species identifies large and diverse effector repertoires.</title>
        <authorList>
            <person name="Burstein D."/>
            <person name="Amaro F."/>
            <person name="Zusman T."/>
            <person name="Lifshitz Z."/>
            <person name="Cohen O."/>
            <person name="Gilbert J.A."/>
            <person name="Pupko T."/>
            <person name="Shuman H.A."/>
            <person name="Segal G."/>
        </authorList>
    </citation>
    <scope>NUCLEOTIDE SEQUENCE [LARGE SCALE GENOMIC DNA]</scope>
    <source>
        <strain evidence="2 3">Mt.St.Helens-9</strain>
    </source>
</reference>
<proteinExistence type="predicted"/>
<dbReference type="Pfam" id="PF10011">
    <property type="entry name" value="DUF2254"/>
    <property type="match status" value="1"/>
</dbReference>
<name>A0A0W0Z5A7_LEGSP</name>
<accession>A0A0W0Z5A7</accession>
<comment type="caution">
    <text evidence="2">The sequence shown here is derived from an EMBL/GenBank/DDBJ whole genome shotgun (WGS) entry which is preliminary data.</text>
</comment>
<keyword evidence="1" id="KW-1133">Transmembrane helix</keyword>
<feature type="transmembrane region" description="Helical" evidence="1">
    <location>
        <begin position="61"/>
        <end position="87"/>
    </location>
</feature>
<evidence type="ECO:0008006" key="4">
    <source>
        <dbReference type="Google" id="ProtNLM"/>
    </source>
</evidence>
<dbReference type="InterPro" id="IPR018723">
    <property type="entry name" value="DUF2254_membrane"/>
</dbReference>
<keyword evidence="1" id="KW-0812">Transmembrane</keyword>